<accession>A0A0U5F428</accession>
<dbReference type="PATRIC" id="fig|431306.5.peg.1933"/>
<protein>
    <submittedName>
        <fullName evidence="1">Uncharacterized protein</fullName>
    </submittedName>
</protein>
<gene>
    <name evidence="1" type="ORF">AGA_1884</name>
</gene>
<proteinExistence type="predicted"/>
<dbReference type="STRING" id="431306.AGA_1884"/>
<evidence type="ECO:0000313" key="2">
    <source>
        <dbReference type="Proteomes" id="UP000068250"/>
    </source>
</evidence>
<sequence length="30" mass="3658">MVVFVRCVQTTYYLCKFLQKYTIFYSLKTA</sequence>
<dbReference type="Proteomes" id="UP000068250">
    <property type="component" value="Chromosome I"/>
</dbReference>
<dbReference type="AlphaFoldDB" id="A0A0U5F428"/>
<reference evidence="2" key="1">
    <citation type="submission" date="2014-09" db="EMBL/GenBank/DDBJ databases">
        <authorList>
            <person name="Illeghems K.G."/>
        </authorList>
    </citation>
    <scope>NUCLEOTIDE SEQUENCE [LARGE SCALE GENOMIC DNA]</scope>
    <source>
        <strain evidence="2">LMG 23848T</strain>
    </source>
</reference>
<evidence type="ECO:0000313" key="1">
    <source>
        <dbReference type="EMBL" id="CEF56284.1"/>
    </source>
</evidence>
<organism evidence="1 2">
    <name type="scientific">Acetobacter ghanensis</name>
    <dbReference type="NCBI Taxonomy" id="431306"/>
    <lineage>
        <taxon>Bacteria</taxon>
        <taxon>Pseudomonadati</taxon>
        <taxon>Pseudomonadota</taxon>
        <taxon>Alphaproteobacteria</taxon>
        <taxon>Acetobacterales</taxon>
        <taxon>Acetobacteraceae</taxon>
        <taxon>Acetobacter</taxon>
    </lineage>
</organism>
<name>A0A0U5F428_9PROT</name>
<dbReference type="EMBL" id="LN609302">
    <property type="protein sequence ID" value="CEF56284.1"/>
    <property type="molecule type" value="Genomic_DNA"/>
</dbReference>